<organism evidence="1 2">
    <name type="scientific">Paramecium primaurelia</name>
    <dbReference type="NCBI Taxonomy" id="5886"/>
    <lineage>
        <taxon>Eukaryota</taxon>
        <taxon>Sar</taxon>
        <taxon>Alveolata</taxon>
        <taxon>Ciliophora</taxon>
        <taxon>Intramacronucleata</taxon>
        <taxon>Oligohymenophorea</taxon>
        <taxon>Peniculida</taxon>
        <taxon>Parameciidae</taxon>
        <taxon>Paramecium</taxon>
    </lineage>
</organism>
<protein>
    <submittedName>
        <fullName evidence="1">Uncharacterized protein</fullName>
    </submittedName>
</protein>
<proteinExistence type="predicted"/>
<evidence type="ECO:0000313" key="1">
    <source>
        <dbReference type="EMBL" id="CAD8087770.1"/>
    </source>
</evidence>
<name>A0A8S1N5S0_PARPR</name>
<dbReference type="AlphaFoldDB" id="A0A8S1N5S0"/>
<comment type="caution">
    <text evidence="1">The sequence shown here is derived from an EMBL/GenBank/DDBJ whole genome shotgun (WGS) entry which is preliminary data.</text>
</comment>
<dbReference type="OMA" id="ECYKYEN"/>
<evidence type="ECO:0000313" key="2">
    <source>
        <dbReference type="Proteomes" id="UP000688137"/>
    </source>
</evidence>
<accession>A0A8S1N5S0</accession>
<keyword evidence="2" id="KW-1185">Reference proteome</keyword>
<sequence>MDESLFQNNFFNKQEICQYFGNVLLATDYSGQIVLIFCNGEIITYALVQEKQWQQTSSLKVIPQISIIKQNDYSLQLNGNGRRFIFMQVDQRYELKIQIWQRRHKFNWTFQQSLKLNSRSKFLSINLNGSMLMVDHLKTIIIWDYNPPQTKLVRVQSVPLEANTACFNDNDCVIAAKSKQHVVLIKKVNHIWVKYQSIKGEQEFFMQFFKNRLIIMSIYDLFMYKMDDSFHFSIEKQIISGFFTKEPQQCLFLGSIVLIQMPSLQVECYKYENNVWLKDKTYFSSKFEAHQILFSKDNKKLFIYRKKYGCIVFDKKNEIKEKIKS</sequence>
<dbReference type="Proteomes" id="UP000688137">
    <property type="component" value="Unassembled WGS sequence"/>
</dbReference>
<gene>
    <name evidence="1" type="ORF">PPRIM_AZ9-3.1.T0790127</name>
</gene>
<reference evidence="1" key="1">
    <citation type="submission" date="2021-01" db="EMBL/GenBank/DDBJ databases">
        <authorList>
            <consortium name="Genoscope - CEA"/>
            <person name="William W."/>
        </authorList>
    </citation>
    <scope>NUCLEOTIDE SEQUENCE</scope>
</reference>
<dbReference type="EMBL" id="CAJJDM010000082">
    <property type="protein sequence ID" value="CAD8087770.1"/>
    <property type="molecule type" value="Genomic_DNA"/>
</dbReference>